<accession>Q5QL96</accession>
<sequence>MAGQAEWGRHRRPREAMHDAGEVDVKEEGGGPGCSEPGEGADGEEEEAAKTTVA</sequence>
<protein>
    <submittedName>
        <fullName evidence="2">Uncharacterized protein</fullName>
    </submittedName>
</protein>
<proteinExistence type="predicted"/>
<evidence type="ECO:0000256" key="1">
    <source>
        <dbReference type="SAM" id="MobiDB-lite"/>
    </source>
</evidence>
<evidence type="ECO:0000313" key="2">
    <source>
        <dbReference type="EMBL" id="BAD73730.1"/>
    </source>
</evidence>
<feature type="region of interest" description="Disordered" evidence="1">
    <location>
        <begin position="1"/>
        <end position="54"/>
    </location>
</feature>
<gene>
    <name evidence="2" type="ORF">B1074C08.14</name>
</gene>
<feature type="compositionally biased region" description="Basic and acidic residues" evidence="1">
    <location>
        <begin position="14"/>
        <end position="29"/>
    </location>
</feature>
<reference evidence="3" key="2">
    <citation type="journal article" date="2008" name="Nucleic Acids Res.">
        <title>The rice annotation project database (RAP-DB): 2008 update.</title>
        <authorList>
            <consortium name="The rice annotation project (RAP)"/>
        </authorList>
    </citation>
    <scope>GENOME REANNOTATION</scope>
    <source>
        <strain evidence="3">cv. Nipponbare</strain>
    </source>
</reference>
<dbReference type="EMBL" id="AP004357">
    <property type="protein sequence ID" value="BAD73730.1"/>
    <property type="molecule type" value="Genomic_DNA"/>
</dbReference>
<dbReference type="AlphaFoldDB" id="Q5QL96"/>
<evidence type="ECO:0000313" key="3">
    <source>
        <dbReference type="Proteomes" id="UP000000763"/>
    </source>
</evidence>
<dbReference type="Proteomes" id="UP000000763">
    <property type="component" value="Chromosome 1"/>
</dbReference>
<name>Q5QL96_ORYSJ</name>
<organism evidence="2 3">
    <name type="scientific">Oryza sativa subsp. japonica</name>
    <name type="common">Rice</name>
    <dbReference type="NCBI Taxonomy" id="39947"/>
    <lineage>
        <taxon>Eukaryota</taxon>
        <taxon>Viridiplantae</taxon>
        <taxon>Streptophyta</taxon>
        <taxon>Embryophyta</taxon>
        <taxon>Tracheophyta</taxon>
        <taxon>Spermatophyta</taxon>
        <taxon>Magnoliopsida</taxon>
        <taxon>Liliopsida</taxon>
        <taxon>Poales</taxon>
        <taxon>Poaceae</taxon>
        <taxon>BOP clade</taxon>
        <taxon>Oryzoideae</taxon>
        <taxon>Oryzeae</taxon>
        <taxon>Oryzinae</taxon>
        <taxon>Oryza</taxon>
        <taxon>Oryza sativa</taxon>
    </lineage>
</organism>
<reference evidence="3" key="1">
    <citation type="journal article" date="2005" name="Nature">
        <title>The map-based sequence of the rice genome.</title>
        <authorList>
            <consortium name="International rice genome sequencing project (IRGSP)"/>
            <person name="Matsumoto T."/>
            <person name="Wu J."/>
            <person name="Kanamori H."/>
            <person name="Katayose Y."/>
            <person name="Fujisawa M."/>
            <person name="Namiki N."/>
            <person name="Mizuno H."/>
            <person name="Yamamoto K."/>
            <person name="Antonio B.A."/>
            <person name="Baba T."/>
            <person name="Sakata K."/>
            <person name="Nagamura Y."/>
            <person name="Aoki H."/>
            <person name="Arikawa K."/>
            <person name="Arita K."/>
            <person name="Bito T."/>
            <person name="Chiden Y."/>
            <person name="Fujitsuka N."/>
            <person name="Fukunaka R."/>
            <person name="Hamada M."/>
            <person name="Harada C."/>
            <person name="Hayashi A."/>
            <person name="Hijishita S."/>
            <person name="Honda M."/>
            <person name="Hosokawa S."/>
            <person name="Ichikawa Y."/>
            <person name="Idonuma A."/>
            <person name="Iijima M."/>
            <person name="Ikeda M."/>
            <person name="Ikeno M."/>
            <person name="Ito K."/>
            <person name="Ito S."/>
            <person name="Ito T."/>
            <person name="Ito Y."/>
            <person name="Ito Y."/>
            <person name="Iwabuchi A."/>
            <person name="Kamiya K."/>
            <person name="Karasawa W."/>
            <person name="Kurita K."/>
            <person name="Katagiri S."/>
            <person name="Kikuta A."/>
            <person name="Kobayashi H."/>
            <person name="Kobayashi N."/>
            <person name="Machita K."/>
            <person name="Maehara T."/>
            <person name="Masukawa M."/>
            <person name="Mizubayashi T."/>
            <person name="Mukai Y."/>
            <person name="Nagasaki H."/>
            <person name="Nagata Y."/>
            <person name="Naito S."/>
            <person name="Nakashima M."/>
            <person name="Nakama Y."/>
            <person name="Nakamichi Y."/>
            <person name="Nakamura M."/>
            <person name="Meguro A."/>
            <person name="Negishi M."/>
            <person name="Ohta I."/>
            <person name="Ohta T."/>
            <person name="Okamoto M."/>
            <person name="Ono N."/>
            <person name="Saji S."/>
            <person name="Sakaguchi M."/>
            <person name="Sakai K."/>
            <person name="Shibata M."/>
            <person name="Shimokawa T."/>
            <person name="Song J."/>
            <person name="Takazaki Y."/>
            <person name="Terasawa K."/>
            <person name="Tsugane M."/>
            <person name="Tsuji K."/>
            <person name="Ueda S."/>
            <person name="Waki K."/>
            <person name="Yamagata H."/>
            <person name="Yamamoto M."/>
            <person name="Yamamoto S."/>
            <person name="Yamane H."/>
            <person name="Yoshiki S."/>
            <person name="Yoshihara R."/>
            <person name="Yukawa K."/>
            <person name="Zhong H."/>
            <person name="Yano M."/>
            <person name="Yuan Q."/>
            <person name="Ouyang S."/>
            <person name="Liu J."/>
            <person name="Jones K.M."/>
            <person name="Gansberger K."/>
            <person name="Moffat K."/>
            <person name="Hill J."/>
            <person name="Bera J."/>
            <person name="Fadrosh D."/>
            <person name="Jin S."/>
            <person name="Johri S."/>
            <person name="Kim M."/>
            <person name="Overton L."/>
            <person name="Reardon M."/>
            <person name="Tsitrin T."/>
            <person name="Vuong H."/>
            <person name="Weaver B."/>
            <person name="Ciecko A."/>
            <person name="Tallon L."/>
            <person name="Jackson J."/>
            <person name="Pai G."/>
            <person name="Aken S.V."/>
            <person name="Utterback T."/>
            <person name="Reidmuller S."/>
            <person name="Feldblyum T."/>
            <person name="Hsiao J."/>
            <person name="Zismann V."/>
            <person name="Iobst S."/>
            <person name="de Vazeille A.R."/>
            <person name="Buell C.R."/>
            <person name="Ying K."/>
            <person name="Li Y."/>
            <person name="Lu T."/>
            <person name="Huang Y."/>
            <person name="Zhao Q."/>
            <person name="Feng Q."/>
            <person name="Zhang L."/>
            <person name="Zhu J."/>
            <person name="Weng Q."/>
            <person name="Mu J."/>
            <person name="Lu Y."/>
            <person name="Fan D."/>
            <person name="Liu Y."/>
            <person name="Guan J."/>
            <person name="Zhang Y."/>
            <person name="Yu S."/>
            <person name="Liu X."/>
            <person name="Zhang Y."/>
            <person name="Hong G."/>
            <person name="Han B."/>
            <person name="Choisne N."/>
            <person name="Demange N."/>
            <person name="Orjeda G."/>
            <person name="Samain S."/>
            <person name="Cattolico L."/>
            <person name="Pelletier E."/>
            <person name="Couloux A."/>
            <person name="Segurens B."/>
            <person name="Wincker P."/>
            <person name="D'Hont A."/>
            <person name="Scarpelli C."/>
            <person name="Weissenbach J."/>
            <person name="Salanoubat M."/>
            <person name="Quetier F."/>
            <person name="Yu Y."/>
            <person name="Kim H.R."/>
            <person name="Rambo T."/>
            <person name="Currie J."/>
            <person name="Collura K."/>
            <person name="Luo M."/>
            <person name="Yang T."/>
            <person name="Ammiraju J.S.S."/>
            <person name="Engler F."/>
            <person name="Soderlund C."/>
            <person name="Wing R.A."/>
            <person name="Palmer L.E."/>
            <person name="de la Bastide M."/>
            <person name="Spiegel L."/>
            <person name="Nascimento L."/>
            <person name="Zutavern T."/>
            <person name="O'Shaughnessy A."/>
            <person name="Dike S."/>
            <person name="Dedhia N."/>
            <person name="Preston R."/>
            <person name="Balija V."/>
            <person name="McCombie W.R."/>
            <person name="Chow T."/>
            <person name="Chen H."/>
            <person name="Chung M."/>
            <person name="Chen C."/>
            <person name="Shaw J."/>
            <person name="Wu H."/>
            <person name="Hsiao K."/>
            <person name="Chao Y."/>
            <person name="Chu M."/>
            <person name="Cheng C."/>
            <person name="Hour A."/>
            <person name="Lee P."/>
            <person name="Lin S."/>
            <person name="Lin Y."/>
            <person name="Liou J."/>
            <person name="Liu S."/>
            <person name="Hsing Y."/>
            <person name="Raghuvanshi S."/>
            <person name="Mohanty A."/>
            <person name="Bharti A.K."/>
            <person name="Gaur A."/>
            <person name="Gupta V."/>
            <person name="Kumar D."/>
            <person name="Ravi V."/>
            <person name="Vij S."/>
            <person name="Kapur A."/>
            <person name="Khurana P."/>
            <person name="Khurana P."/>
            <person name="Khurana J.P."/>
            <person name="Tyagi A.K."/>
            <person name="Gaikwad K."/>
            <person name="Singh A."/>
            <person name="Dalal V."/>
            <person name="Srivastava S."/>
            <person name="Dixit A."/>
            <person name="Pal A.K."/>
            <person name="Ghazi I.A."/>
            <person name="Yadav M."/>
            <person name="Pandit A."/>
            <person name="Bhargava A."/>
            <person name="Sureshbabu K."/>
            <person name="Batra K."/>
            <person name="Sharma T.R."/>
            <person name="Mohapatra T."/>
            <person name="Singh N.K."/>
            <person name="Messing J."/>
            <person name="Nelson A.B."/>
            <person name="Fuks G."/>
            <person name="Kavchok S."/>
            <person name="Keizer G."/>
            <person name="Linton E."/>
            <person name="Llaca V."/>
            <person name="Song R."/>
            <person name="Tanyolac B."/>
            <person name="Young S."/>
            <person name="Ho-Il K."/>
            <person name="Hahn J.H."/>
            <person name="Sangsakoo G."/>
            <person name="Vanavichit A."/>
            <person name="de Mattos Luiz.A.T."/>
            <person name="Zimmer P.D."/>
            <person name="Malone G."/>
            <person name="Dellagostin O."/>
            <person name="de Oliveira A.C."/>
            <person name="Bevan M."/>
            <person name="Bancroft I."/>
            <person name="Minx P."/>
            <person name="Cordum H."/>
            <person name="Wilson R."/>
            <person name="Cheng Z."/>
            <person name="Jin W."/>
            <person name="Jiang J."/>
            <person name="Leong S.A."/>
            <person name="Iwama H."/>
            <person name="Gojobori T."/>
            <person name="Itoh T."/>
            <person name="Niimura Y."/>
            <person name="Fujii Y."/>
            <person name="Habara T."/>
            <person name="Sakai H."/>
            <person name="Sato Y."/>
            <person name="Wilson G."/>
            <person name="Kumar K."/>
            <person name="McCouch S."/>
            <person name="Juretic N."/>
            <person name="Hoen D."/>
            <person name="Wright S."/>
            <person name="Bruskiewich R."/>
            <person name="Bureau T."/>
            <person name="Miyao A."/>
            <person name="Hirochika H."/>
            <person name="Nishikawa T."/>
            <person name="Kadowaki K."/>
            <person name="Sugiura M."/>
            <person name="Burr B."/>
            <person name="Sasaki T."/>
        </authorList>
    </citation>
    <scope>NUCLEOTIDE SEQUENCE [LARGE SCALE GENOMIC DNA]</scope>
    <source>
        <strain evidence="3">cv. Nipponbare</strain>
    </source>
</reference>